<feature type="transmembrane region" description="Helical" evidence="1">
    <location>
        <begin position="74"/>
        <end position="107"/>
    </location>
</feature>
<keyword evidence="1" id="KW-0812">Transmembrane</keyword>
<sequence>MAVFARSWSLFRSALAVLGAEKGFMLYPLLAGLGILLFSTLILGGGGWLVLSHPELEQLLSQLEQPSQDGDAPWWAYTAGALLLWLFLLVTSFITNFFLTALVGGTLERLRGGNPTFGDGLALARQRAGVILGYSGIAATVGLLLSFLRGRDQQPGIGFLLASLGGFAWSVATFLVIPILAAKDIGPIAAIKESVTLLKRTWGEQLSINVGLGFFIGLPMLLLMAGTFAGGFWAASTEQPVLMIATIATGVTLIALLSLISATLNAMIRSAVYLYAETGAVPGPFDEAFVRQAMRSRA</sequence>
<feature type="transmembrane region" description="Helical" evidence="1">
    <location>
        <begin position="160"/>
        <end position="182"/>
    </location>
</feature>
<evidence type="ECO:0000256" key="1">
    <source>
        <dbReference type="SAM" id="Phobius"/>
    </source>
</evidence>
<protein>
    <submittedName>
        <fullName evidence="2">Uncharacterized protein</fullName>
    </submittedName>
</protein>
<keyword evidence="1" id="KW-0472">Membrane</keyword>
<name>A0A9X0WDL1_9GAMM</name>
<dbReference type="RefSeq" id="WP_200250890.1">
    <property type="nucleotide sequence ID" value="NZ_NRRY01000079.1"/>
</dbReference>
<accession>A0A9X0WDL1</accession>
<feature type="transmembrane region" description="Helical" evidence="1">
    <location>
        <begin position="208"/>
        <end position="235"/>
    </location>
</feature>
<comment type="caution">
    <text evidence="2">The sequence shown here is derived from an EMBL/GenBank/DDBJ whole genome shotgun (WGS) entry which is preliminary data.</text>
</comment>
<keyword evidence="3" id="KW-1185">Reference proteome</keyword>
<organism evidence="2 3">
    <name type="scientific">Lamprobacter modestohalophilus</name>
    <dbReference type="NCBI Taxonomy" id="1064514"/>
    <lineage>
        <taxon>Bacteria</taxon>
        <taxon>Pseudomonadati</taxon>
        <taxon>Pseudomonadota</taxon>
        <taxon>Gammaproteobacteria</taxon>
        <taxon>Chromatiales</taxon>
        <taxon>Chromatiaceae</taxon>
        <taxon>Lamprobacter</taxon>
    </lineage>
</organism>
<evidence type="ECO:0000313" key="3">
    <source>
        <dbReference type="Proteomes" id="UP001138768"/>
    </source>
</evidence>
<dbReference type="AlphaFoldDB" id="A0A9X0WDL1"/>
<evidence type="ECO:0000313" key="2">
    <source>
        <dbReference type="EMBL" id="MBK1621499.1"/>
    </source>
</evidence>
<feature type="transmembrane region" description="Helical" evidence="1">
    <location>
        <begin position="29"/>
        <end position="51"/>
    </location>
</feature>
<dbReference type="Pfam" id="PF19656">
    <property type="entry name" value="DUF6159"/>
    <property type="match status" value="1"/>
</dbReference>
<dbReference type="EMBL" id="NRRY01000079">
    <property type="protein sequence ID" value="MBK1621499.1"/>
    <property type="molecule type" value="Genomic_DNA"/>
</dbReference>
<gene>
    <name evidence="2" type="ORF">CKO42_24425</name>
</gene>
<dbReference type="InterPro" id="IPR046157">
    <property type="entry name" value="DUF6159"/>
</dbReference>
<keyword evidence="1" id="KW-1133">Transmembrane helix</keyword>
<proteinExistence type="predicted"/>
<dbReference type="Proteomes" id="UP001138768">
    <property type="component" value="Unassembled WGS sequence"/>
</dbReference>
<reference evidence="2 3" key="1">
    <citation type="journal article" date="2020" name="Microorganisms">
        <title>Osmotic Adaptation and Compatible Solute Biosynthesis of Phototrophic Bacteria as Revealed from Genome Analyses.</title>
        <authorList>
            <person name="Imhoff J.F."/>
            <person name="Rahn T."/>
            <person name="Kunzel S."/>
            <person name="Keller A."/>
            <person name="Neulinger S.C."/>
        </authorList>
    </citation>
    <scope>NUCLEOTIDE SEQUENCE [LARGE SCALE GENOMIC DNA]</scope>
    <source>
        <strain evidence="2 3">DSM 25653</strain>
    </source>
</reference>
<feature type="transmembrane region" description="Helical" evidence="1">
    <location>
        <begin position="128"/>
        <end position="148"/>
    </location>
</feature>
<feature type="transmembrane region" description="Helical" evidence="1">
    <location>
        <begin position="241"/>
        <end position="260"/>
    </location>
</feature>